<evidence type="ECO:0000313" key="2">
    <source>
        <dbReference type="Proteomes" id="UP001501195"/>
    </source>
</evidence>
<accession>A0ABP9I6N1</accession>
<dbReference type="Pfam" id="PF14907">
    <property type="entry name" value="NTP_transf_5"/>
    <property type="match status" value="1"/>
</dbReference>
<organism evidence="1 2">
    <name type="scientific">Kineococcus glutinatus</name>
    <dbReference type="NCBI Taxonomy" id="1070872"/>
    <lineage>
        <taxon>Bacteria</taxon>
        <taxon>Bacillati</taxon>
        <taxon>Actinomycetota</taxon>
        <taxon>Actinomycetes</taxon>
        <taxon>Kineosporiales</taxon>
        <taxon>Kineosporiaceae</taxon>
        <taxon>Kineococcus</taxon>
    </lineage>
</organism>
<keyword evidence="2" id="KW-1185">Reference proteome</keyword>
<dbReference type="Gene3D" id="3.30.460.40">
    <property type="match status" value="1"/>
</dbReference>
<evidence type="ECO:0008006" key="3">
    <source>
        <dbReference type="Google" id="ProtNLM"/>
    </source>
</evidence>
<name>A0ABP9I6N1_9ACTN</name>
<comment type="caution">
    <text evidence="1">The sequence shown here is derived from an EMBL/GenBank/DDBJ whole genome shotgun (WGS) entry which is preliminary data.</text>
</comment>
<dbReference type="EMBL" id="BAABIL010000484">
    <property type="protein sequence ID" value="GAA4989640.1"/>
    <property type="molecule type" value="Genomic_DNA"/>
</dbReference>
<proteinExistence type="predicted"/>
<dbReference type="InterPro" id="IPR043519">
    <property type="entry name" value="NT_sf"/>
</dbReference>
<protein>
    <recommendedName>
        <fullName evidence="3">Nucleotidyltransferase-like protein</fullName>
    </recommendedName>
</protein>
<gene>
    <name evidence="1" type="ORF">GCM10023225_28710</name>
</gene>
<sequence>MTQLEQVVQERRLLREALKRTAVALKRSEVDFCLCGGYAAWARGGPESEHDVDFLIAEDDVDRAIEVLREAGLEVERPPEDWLFKVWTDGVFVDVLFRLAGVPVSREMARQADELEVLSVRMPVLRATELFSSKLLALSEHFCNYSRLLPAARALREQVDWERVRAEVGQHPYADAFLYLLQRLEVVPPQAA</sequence>
<dbReference type="Proteomes" id="UP001501195">
    <property type="component" value="Unassembled WGS sequence"/>
</dbReference>
<dbReference type="RefSeq" id="WP_345713352.1">
    <property type="nucleotide sequence ID" value="NZ_BAABIL010000484.1"/>
</dbReference>
<dbReference type="InterPro" id="IPR039498">
    <property type="entry name" value="NTP_transf_5"/>
</dbReference>
<dbReference type="SUPFAM" id="SSF81301">
    <property type="entry name" value="Nucleotidyltransferase"/>
    <property type="match status" value="1"/>
</dbReference>
<evidence type="ECO:0000313" key="1">
    <source>
        <dbReference type="EMBL" id="GAA4989640.1"/>
    </source>
</evidence>
<reference evidence="2" key="1">
    <citation type="journal article" date="2019" name="Int. J. Syst. Evol. Microbiol.">
        <title>The Global Catalogue of Microorganisms (GCM) 10K type strain sequencing project: providing services to taxonomists for standard genome sequencing and annotation.</title>
        <authorList>
            <consortium name="The Broad Institute Genomics Platform"/>
            <consortium name="The Broad Institute Genome Sequencing Center for Infectious Disease"/>
            <person name="Wu L."/>
            <person name="Ma J."/>
        </authorList>
    </citation>
    <scope>NUCLEOTIDE SEQUENCE [LARGE SCALE GENOMIC DNA]</scope>
    <source>
        <strain evidence="2">JCM 18126</strain>
    </source>
</reference>